<evidence type="ECO:0000256" key="2">
    <source>
        <dbReference type="SAM" id="MobiDB-lite"/>
    </source>
</evidence>
<feature type="domain" description="CS" evidence="3">
    <location>
        <begin position="1"/>
        <end position="89"/>
    </location>
</feature>
<dbReference type="InterPro" id="IPR008978">
    <property type="entry name" value="HSP20-like_chaperone"/>
</dbReference>
<sequence length="590" mass="66800">MITPIFRVDQSATHVCIVMRTPYVKAEELEMDVSPFTAKLYVRPYFLSLTFKQPLRDDGTEKASWDVEKGEMSVSIAKLTPGEHFENLSSLTELLKKPTKKAGKELIQEVGGQAAGDGEEEDVDEVFEWEVDQNLPEEEPEDILRRSKYGFNDRHQGVFKDRQEFQSEVVDLIDPDAVPSSERTALRMKDEDEKFGDNFEHYLCDTFNNEENIRELLDFKCPWEDDNAEMKDERLQAGMETLSLRTTLKEVTEEYDIDFSKIEMSNSNMIGWQSDYTSEERDVLLKLSKREFLMSSQEKKRALIGLVDILFGFAYDHRTTLGEGTCESGWTVVKLSCTLCWLDTPRDVEASVCACMRRAISFPLYRHWELAQRVLQDVLHIIRKGRQSIVRSLIRVKHLLTQGERYLLNILYIDDYLVWLQSLSDKEFSNKTKILADHLAKAISSLHKSQCGWNLPLLEQEAKASIDRGEAAVSSSDFRESSAEPELTMSTSSSSSCSTSSSDGESEEEEESESSRNRPNLLEVPSNPRSALLLDGLSGAQGASAGTSQRPGRLIEELPETSPAAIDLRKFSSLPSVVSWCPIPRTMSSA</sequence>
<proteinExistence type="inferred from homology"/>
<dbReference type="GO" id="GO:0005737">
    <property type="term" value="C:cytoplasm"/>
    <property type="evidence" value="ECO:0007669"/>
    <property type="project" value="TreeGrafter"/>
</dbReference>
<name>A0A7S0HWJ0_9CRYP</name>
<dbReference type="PROSITE" id="PS51203">
    <property type="entry name" value="CS"/>
    <property type="match status" value="1"/>
</dbReference>
<dbReference type="PANTHER" id="PTHR12967">
    <property type="entry name" value="PROTEIN SHQ1 HOMOLOG"/>
    <property type="match status" value="1"/>
</dbReference>
<dbReference type="Gene3D" id="2.60.40.790">
    <property type="match status" value="1"/>
</dbReference>
<dbReference type="InterPro" id="IPR039742">
    <property type="entry name" value="Shq1"/>
</dbReference>
<reference evidence="4" key="1">
    <citation type="submission" date="2021-01" db="EMBL/GenBank/DDBJ databases">
        <authorList>
            <person name="Corre E."/>
            <person name="Pelletier E."/>
            <person name="Niang G."/>
            <person name="Scheremetjew M."/>
            <person name="Finn R."/>
            <person name="Kale V."/>
            <person name="Holt S."/>
            <person name="Cochrane G."/>
            <person name="Meng A."/>
            <person name="Brown T."/>
            <person name="Cohen L."/>
        </authorList>
    </citation>
    <scope>NUCLEOTIDE SEQUENCE</scope>
    <source>
        <strain evidence="4">CCMP325</strain>
    </source>
</reference>
<feature type="region of interest" description="Disordered" evidence="2">
    <location>
        <begin position="469"/>
        <end position="526"/>
    </location>
</feature>
<evidence type="ECO:0000259" key="3">
    <source>
        <dbReference type="PROSITE" id="PS51203"/>
    </source>
</evidence>
<dbReference type="Pfam" id="PF04925">
    <property type="entry name" value="SHQ1"/>
    <property type="match status" value="1"/>
</dbReference>
<accession>A0A7S0HWJ0</accession>
<dbReference type="InterPro" id="IPR048696">
    <property type="entry name" value="SHQ1-like_CS"/>
</dbReference>
<comment type="similarity">
    <text evidence="1">Belongs to the SHQ1 family.</text>
</comment>
<dbReference type="EMBL" id="HBEO01031495">
    <property type="protein sequence ID" value="CAD8504124.1"/>
    <property type="molecule type" value="Transcribed_RNA"/>
</dbReference>
<dbReference type="InterPro" id="IPR007052">
    <property type="entry name" value="CS_dom"/>
</dbReference>
<protein>
    <recommendedName>
        <fullName evidence="3">CS domain-containing protein</fullName>
    </recommendedName>
</protein>
<dbReference type="GO" id="GO:0051082">
    <property type="term" value="F:unfolded protein binding"/>
    <property type="evidence" value="ECO:0007669"/>
    <property type="project" value="TreeGrafter"/>
</dbReference>
<dbReference type="AlphaFoldDB" id="A0A7S0HWJ0"/>
<dbReference type="GO" id="GO:0000493">
    <property type="term" value="P:box H/ACA snoRNP assembly"/>
    <property type="evidence" value="ECO:0007669"/>
    <property type="project" value="InterPro"/>
</dbReference>
<organism evidence="4">
    <name type="scientific">Hanusia phi</name>
    <dbReference type="NCBI Taxonomy" id="3032"/>
    <lineage>
        <taxon>Eukaryota</taxon>
        <taxon>Cryptophyceae</taxon>
        <taxon>Pyrenomonadales</taxon>
        <taxon>Geminigeraceae</taxon>
        <taxon>Hanusia</taxon>
    </lineage>
</organism>
<dbReference type="InterPro" id="IPR007009">
    <property type="entry name" value="Shq1_C"/>
</dbReference>
<dbReference type="GO" id="GO:0005654">
    <property type="term" value="C:nucleoplasm"/>
    <property type="evidence" value="ECO:0007669"/>
    <property type="project" value="TreeGrafter"/>
</dbReference>
<dbReference type="Pfam" id="PF21413">
    <property type="entry name" value="SHQ1-like_CS"/>
    <property type="match status" value="1"/>
</dbReference>
<evidence type="ECO:0000313" key="4">
    <source>
        <dbReference type="EMBL" id="CAD8504124.1"/>
    </source>
</evidence>
<feature type="compositionally biased region" description="Low complexity" evidence="2">
    <location>
        <begin position="484"/>
        <end position="503"/>
    </location>
</feature>
<evidence type="ECO:0000256" key="1">
    <source>
        <dbReference type="ARBA" id="ARBA00005607"/>
    </source>
</evidence>
<dbReference type="PANTHER" id="PTHR12967:SF0">
    <property type="entry name" value="PROTEIN SHQ1 HOMOLOG"/>
    <property type="match status" value="1"/>
</dbReference>
<gene>
    <name evidence="4" type="ORF">HPHI1048_LOCUS21359</name>
</gene>